<gene>
    <name evidence="2" type="ORF">EWM59_03065</name>
</gene>
<name>A0A4Q5M574_9BACT</name>
<feature type="chain" id="PRO_5020723644" description="Lipoprotein" evidence="1">
    <location>
        <begin position="24"/>
        <end position="119"/>
    </location>
</feature>
<dbReference type="Proteomes" id="UP000293162">
    <property type="component" value="Unassembled WGS sequence"/>
</dbReference>
<sequence length="119" mass="13287">MEKKLQSLVVLSLTILLSSMSCGDNSPKPESIDFQLFHNLPGSCPTYFFNSLNTQESHIPIESSKPVIESFLQAHPDASKVKISLKKTGKIIQHTCGDREAHPKLHPFVEIEVISMKEI</sequence>
<evidence type="ECO:0000313" key="3">
    <source>
        <dbReference type="Proteomes" id="UP000293162"/>
    </source>
</evidence>
<protein>
    <recommendedName>
        <fullName evidence="4">Lipoprotein</fullName>
    </recommendedName>
</protein>
<comment type="caution">
    <text evidence="2">The sequence shown here is derived from an EMBL/GenBank/DDBJ whole genome shotgun (WGS) entry which is preliminary data.</text>
</comment>
<proteinExistence type="predicted"/>
<evidence type="ECO:0000313" key="2">
    <source>
        <dbReference type="EMBL" id="RYU97279.1"/>
    </source>
</evidence>
<feature type="signal peptide" evidence="1">
    <location>
        <begin position="1"/>
        <end position="23"/>
    </location>
</feature>
<dbReference type="EMBL" id="SEWF01000003">
    <property type="protein sequence ID" value="RYU97279.1"/>
    <property type="molecule type" value="Genomic_DNA"/>
</dbReference>
<accession>A0A4Q5M574</accession>
<dbReference type="PROSITE" id="PS51257">
    <property type="entry name" value="PROKAR_LIPOPROTEIN"/>
    <property type="match status" value="1"/>
</dbReference>
<keyword evidence="1" id="KW-0732">Signal</keyword>
<evidence type="ECO:0000256" key="1">
    <source>
        <dbReference type="SAM" id="SignalP"/>
    </source>
</evidence>
<evidence type="ECO:0008006" key="4">
    <source>
        <dbReference type="Google" id="ProtNLM"/>
    </source>
</evidence>
<dbReference type="AlphaFoldDB" id="A0A4Q5M574"/>
<keyword evidence="3" id="KW-1185">Reference proteome</keyword>
<dbReference type="OrthoDB" id="9852904at2"/>
<organism evidence="2 3">
    <name type="scientific">Emticicia agri</name>
    <dbReference type="NCBI Taxonomy" id="2492393"/>
    <lineage>
        <taxon>Bacteria</taxon>
        <taxon>Pseudomonadati</taxon>
        <taxon>Bacteroidota</taxon>
        <taxon>Cytophagia</taxon>
        <taxon>Cytophagales</taxon>
        <taxon>Leadbetterellaceae</taxon>
        <taxon>Emticicia</taxon>
    </lineage>
</organism>
<reference evidence="2 3" key="1">
    <citation type="submission" date="2019-02" db="EMBL/GenBank/DDBJ databases">
        <title>Bacterial novel species Emticicia sp. 17J42-9 isolated from soil.</title>
        <authorList>
            <person name="Jung H.-Y."/>
        </authorList>
    </citation>
    <scope>NUCLEOTIDE SEQUENCE [LARGE SCALE GENOMIC DNA]</scope>
    <source>
        <strain evidence="2 3">17J42-9</strain>
    </source>
</reference>
<dbReference type="RefSeq" id="WP_130019475.1">
    <property type="nucleotide sequence ID" value="NZ_SEWF01000003.1"/>
</dbReference>